<evidence type="ECO:0000313" key="6">
    <source>
        <dbReference type="Proteomes" id="UP001497525"/>
    </source>
</evidence>
<evidence type="ECO:0000313" key="5">
    <source>
        <dbReference type="EMBL" id="CAL5133641.1"/>
    </source>
</evidence>
<dbReference type="GO" id="GO:0051965">
    <property type="term" value="P:positive regulation of synapse assembly"/>
    <property type="evidence" value="ECO:0007669"/>
    <property type="project" value="TreeGrafter"/>
</dbReference>
<dbReference type="SUPFAM" id="SSF49899">
    <property type="entry name" value="Concanavalin A-like lectins/glucanases"/>
    <property type="match status" value="1"/>
</dbReference>
<dbReference type="Proteomes" id="UP001497525">
    <property type="component" value="Unassembled WGS sequence"/>
</dbReference>
<keyword evidence="3" id="KW-0472">Membrane</keyword>
<organism evidence="5 6">
    <name type="scientific">Calicophoron daubneyi</name>
    <name type="common">Rumen fluke</name>
    <name type="synonym">Paramphistomum daubneyi</name>
    <dbReference type="NCBI Taxonomy" id="300641"/>
    <lineage>
        <taxon>Eukaryota</taxon>
        <taxon>Metazoa</taxon>
        <taxon>Spiralia</taxon>
        <taxon>Lophotrochozoa</taxon>
        <taxon>Platyhelminthes</taxon>
        <taxon>Trematoda</taxon>
        <taxon>Digenea</taxon>
        <taxon>Plagiorchiida</taxon>
        <taxon>Pronocephalata</taxon>
        <taxon>Paramphistomoidea</taxon>
        <taxon>Paramphistomidae</taxon>
        <taxon>Calicophoron</taxon>
    </lineage>
</organism>
<dbReference type="PROSITE" id="PS50268">
    <property type="entry name" value="CADHERIN_2"/>
    <property type="match status" value="1"/>
</dbReference>
<feature type="domain" description="Cadherin" evidence="4">
    <location>
        <begin position="154"/>
        <end position="261"/>
    </location>
</feature>
<dbReference type="Gene3D" id="2.60.120.200">
    <property type="match status" value="1"/>
</dbReference>
<reference evidence="5" key="1">
    <citation type="submission" date="2024-06" db="EMBL/GenBank/DDBJ databases">
        <authorList>
            <person name="Liu X."/>
            <person name="Lenzi L."/>
            <person name="Haldenby T S."/>
            <person name="Uol C."/>
        </authorList>
    </citation>
    <scope>NUCLEOTIDE SEQUENCE</scope>
</reference>
<proteinExistence type="predicted"/>
<dbReference type="GO" id="GO:0007156">
    <property type="term" value="P:homophilic cell adhesion via plasma membrane adhesion molecules"/>
    <property type="evidence" value="ECO:0007669"/>
    <property type="project" value="InterPro"/>
</dbReference>
<dbReference type="SUPFAM" id="SSF49313">
    <property type="entry name" value="Cadherin-like"/>
    <property type="match status" value="1"/>
</dbReference>
<dbReference type="EMBL" id="CAXLJL010000157">
    <property type="protein sequence ID" value="CAL5133641.1"/>
    <property type="molecule type" value="Genomic_DNA"/>
</dbReference>
<sequence length="1254" mass="139689">MVYVPYVRGRRMIMLISTCLILLSVLKTLSAVSFVFPPGREKSYTGYLWKDASRVHLSPRLQANSSTDGQKSSEICGIRPYGTEKDALPFYIEVLDPKYGFADIRVKPTEKIDFQREITKVFQIEAYDCNKPPNFSERVSVTVHVVNRHGPVFDKPSYGFTISERSTIGSVLGHIQAIEETGVEEDQTSSAICNYYISPKEVPFTIDRYGVIRVREKLNPNRSFKPYLFQVVAEDCHRPTPRSASVDVMVEQIQQDCQPGWKGIPNTLEYRGRMDKPERLLWPFRMQLETCTSTCPESVIQARLELKSALTDYQLVTANPESCLHDPDHLVWQNRLCDIHPTTLRDLVPDPGRDIAAQLVGPSLGNPPRMTAPTRAWSFESAASSIWEVDPRYISPDSQQNAFDTDFTFSFWLRRQPGKRLPQEATYEDSEETVLCSQDQDQPNWRFLSVSFRGCNLIVRLMASFRYNLATVDGEVRKPTIWIFGPLPQQYCDVQGHQNGQWHHYAITFSRTPWASTSEMVSLLIDGKDLGPVGVPTETLLPSQPPFIPIERKAKPRITVGGCYDTNTKLSRQNLNGELAGLMLLIGRSESPNNLRCIAQCGESLVVPNVLKFLRSDINVNLESDAITVSGQNLDHVIDILRDIAYIRPQPDISPDYTANAAQSRILKLSTIYRCSPTKTVPIPPAEIRLNVLPAPNVSANEMRNSVESSERSLWIPQDTQIFDRPSIAQADMERKAFASIDDKDEENVIPSLQIIGSDMIITEPPIPSNGIPLFPDVYFSLPKNGKDELSNMDRVAAAVPIDGCMIWIASSGEPKNLIDRPGVKHTDGERIDWPIDKVLNLGVEGHMDRDGVRLEGQKPAEEYAKLLRGFHYWPPRAAVVPKTETPKPQKDKGAGGEGEINYVATVGLMCSMGAGKQNTQRFIVKIFIQSPDRNEDGKLMSDKVQKLAVFPTNGMNSAAQSKSDLERREMNDKLGGKPGLLLPVFDPQANGNAQKYSQRQQSVGAGAIVGIVICALVVVAVVVVAVFVYHAKRSPAPKRQPRHGGRRRFPAKPADFGGANLKQDPTLRLTANPMGEMECYGLGIVRENIYGSTRSLGPKHCIYSPPALHREVRGSASSTSNHLAGVEETAEDTEDDVGHTSTDMAESNPTDDEIIRASQTDSNNNSNKQSLLAGADIPNVMASTEECYPQPYGADICEWIDDDADEEEEVEQTQVNYRNEYRPLASKAKSEPLKWDLLAQAPYSEYGPPLAEV</sequence>
<keyword evidence="3" id="KW-1133">Transmembrane helix</keyword>
<accession>A0AAV2T9V1</accession>
<protein>
    <recommendedName>
        <fullName evidence="4">Cadherin domain-containing protein</fullName>
    </recommendedName>
</protein>
<dbReference type="GO" id="GO:0005509">
    <property type="term" value="F:calcium ion binding"/>
    <property type="evidence" value="ECO:0007669"/>
    <property type="project" value="UniProtKB-UniRule"/>
</dbReference>
<dbReference type="PANTHER" id="PTHR14139:SF2">
    <property type="entry name" value="CALSYNTENIN-1"/>
    <property type="match status" value="1"/>
</dbReference>
<feature type="region of interest" description="Disordered" evidence="2">
    <location>
        <begin position="1113"/>
        <end position="1151"/>
    </location>
</feature>
<evidence type="ECO:0000256" key="1">
    <source>
        <dbReference type="PROSITE-ProRule" id="PRU00043"/>
    </source>
</evidence>
<dbReference type="GO" id="GO:0009986">
    <property type="term" value="C:cell surface"/>
    <property type="evidence" value="ECO:0007669"/>
    <property type="project" value="TreeGrafter"/>
</dbReference>
<feature type="compositionally biased region" description="Basic residues" evidence="2">
    <location>
        <begin position="1036"/>
        <end position="1051"/>
    </location>
</feature>
<dbReference type="InterPro" id="IPR015919">
    <property type="entry name" value="Cadherin-like_sf"/>
</dbReference>
<gene>
    <name evidence="5" type="ORF">CDAUBV1_LOCUS6902</name>
</gene>
<dbReference type="InterPro" id="IPR002126">
    <property type="entry name" value="Cadherin-like_dom"/>
</dbReference>
<evidence type="ECO:0000259" key="4">
    <source>
        <dbReference type="PROSITE" id="PS50268"/>
    </source>
</evidence>
<dbReference type="GO" id="GO:0045211">
    <property type="term" value="C:postsynaptic membrane"/>
    <property type="evidence" value="ECO:0007669"/>
    <property type="project" value="TreeGrafter"/>
</dbReference>
<evidence type="ECO:0000256" key="3">
    <source>
        <dbReference type="SAM" id="Phobius"/>
    </source>
</evidence>
<feature type="region of interest" description="Disordered" evidence="2">
    <location>
        <begin position="1036"/>
        <end position="1065"/>
    </location>
</feature>
<evidence type="ECO:0000256" key="2">
    <source>
        <dbReference type="SAM" id="MobiDB-lite"/>
    </source>
</evidence>
<keyword evidence="3" id="KW-0812">Transmembrane</keyword>
<dbReference type="Gene3D" id="2.60.40.60">
    <property type="entry name" value="Cadherins"/>
    <property type="match status" value="1"/>
</dbReference>
<dbReference type="PANTHER" id="PTHR14139">
    <property type="entry name" value="CALSYNTENIN"/>
    <property type="match status" value="1"/>
</dbReference>
<comment type="caution">
    <text evidence="5">The sequence shown here is derived from an EMBL/GenBank/DDBJ whole genome shotgun (WGS) entry which is preliminary data.</text>
</comment>
<feature type="transmembrane region" description="Helical" evidence="3">
    <location>
        <begin position="1004"/>
        <end position="1030"/>
    </location>
</feature>
<dbReference type="InterPro" id="IPR013320">
    <property type="entry name" value="ConA-like_dom_sf"/>
</dbReference>
<feature type="compositionally biased region" description="Polar residues" evidence="2">
    <location>
        <begin position="1140"/>
        <end position="1149"/>
    </location>
</feature>
<dbReference type="GO" id="GO:0050806">
    <property type="term" value="P:positive regulation of synaptic transmission"/>
    <property type="evidence" value="ECO:0007669"/>
    <property type="project" value="TreeGrafter"/>
</dbReference>
<name>A0AAV2T9V1_CALDB</name>
<keyword evidence="1" id="KW-0106">Calcium</keyword>
<dbReference type="AlphaFoldDB" id="A0AAV2T9V1"/>